<gene>
    <name evidence="1" type="ORF">NIES23_45030</name>
</gene>
<reference evidence="1 2" key="1">
    <citation type="submission" date="2017-06" db="EMBL/GenBank/DDBJ databases">
        <title>Genome sequencing of cyanobaciteial culture collection at National Institute for Environmental Studies (NIES).</title>
        <authorList>
            <person name="Hirose Y."/>
            <person name="Shimura Y."/>
            <person name="Fujisawa T."/>
            <person name="Nakamura Y."/>
            <person name="Kawachi M."/>
        </authorList>
    </citation>
    <scope>NUCLEOTIDE SEQUENCE [LARGE SCALE GENOMIC DNA]</scope>
    <source>
        <strain evidence="1 2">NIES-23</strain>
    </source>
</reference>
<evidence type="ECO:0008006" key="3">
    <source>
        <dbReference type="Google" id="ProtNLM"/>
    </source>
</evidence>
<evidence type="ECO:0000313" key="2">
    <source>
        <dbReference type="Proteomes" id="UP000217507"/>
    </source>
</evidence>
<organism evidence="1 2">
    <name type="scientific">Trichormus variabilis NIES-23</name>
    <dbReference type="NCBI Taxonomy" id="1973479"/>
    <lineage>
        <taxon>Bacteria</taxon>
        <taxon>Bacillati</taxon>
        <taxon>Cyanobacteriota</taxon>
        <taxon>Cyanophyceae</taxon>
        <taxon>Nostocales</taxon>
        <taxon>Nostocaceae</taxon>
        <taxon>Trichormus</taxon>
    </lineage>
</organism>
<dbReference type="EMBL" id="AP018216">
    <property type="protein sequence ID" value="BAY71683.1"/>
    <property type="molecule type" value="Genomic_DNA"/>
</dbReference>
<name>A0A1Z4KS03_ANAVA</name>
<dbReference type="AlphaFoldDB" id="A0A1Z4KS03"/>
<dbReference type="Proteomes" id="UP000217507">
    <property type="component" value="Chromosome"/>
</dbReference>
<proteinExistence type="predicted"/>
<sequence length="42" mass="4480">MAISRNADSVLKPFKDSNHFRLVAAVVAVTAANNPVAADFNH</sequence>
<accession>A0A1Z4KS03</accession>
<evidence type="ECO:0000313" key="1">
    <source>
        <dbReference type="EMBL" id="BAY71683.1"/>
    </source>
</evidence>
<protein>
    <recommendedName>
        <fullName evidence="3">Transposase</fullName>
    </recommendedName>
</protein>